<accession>A0ABM9P645</accession>
<dbReference type="Pfam" id="PF03892">
    <property type="entry name" value="NapB"/>
    <property type="match status" value="1"/>
</dbReference>
<dbReference type="InterPro" id="IPR036280">
    <property type="entry name" value="Multihaem_cyt_sf"/>
</dbReference>
<comment type="caution">
    <text evidence="2">The sequence shown here is derived from an EMBL/GenBank/DDBJ whole genome shotgun (WGS) entry which is preliminary data.</text>
</comment>
<proteinExistence type="predicted"/>
<feature type="transmembrane region" description="Helical" evidence="1">
    <location>
        <begin position="7"/>
        <end position="27"/>
    </location>
</feature>
<dbReference type="RefSeq" id="WP_348718983.1">
    <property type="nucleotide sequence ID" value="NZ_CAXJIO010000001.1"/>
</dbReference>
<sequence length="229" mass="26014">MRKRLGIISLFIVLFVAFITIWNYSYYTGQEEAYVPIENNRPIPIIPSESGVFERSKHALDYTKMPIDEKHQRSMKNYYDNRAFHGAPPSIPHEVNSERDMGDNSCLKCHENGGYVEKYKAYTPVTPHPEKINCRQCHVPKKTNSLFKETNFKRGTTPVAGINNALAGSPPVIPHQLQLRENCLACHAGPSAPKEIRVSHPERVNCRQCHVPNNKVTVDVGDFMRKIGN</sequence>
<keyword evidence="1" id="KW-1133">Transmembrane helix</keyword>
<reference evidence="2 3" key="1">
    <citation type="submission" date="2024-05" db="EMBL/GenBank/DDBJ databases">
        <authorList>
            <person name="Duchaud E."/>
        </authorList>
    </citation>
    <scope>NUCLEOTIDE SEQUENCE [LARGE SCALE GENOMIC DNA]</scope>
    <source>
        <strain evidence="2">Ena-SAMPLE-TAB-13-05-2024-13:56:06:370-140308</strain>
    </source>
</reference>
<dbReference type="Gene3D" id="1.10.1130.10">
    <property type="entry name" value="Flavocytochrome C3, Chain A"/>
    <property type="match status" value="1"/>
</dbReference>
<dbReference type="Proteomes" id="UP001497527">
    <property type="component" value="Unassembled WGS sequence"/>
</dbReference>
<keyword evidence="3" id="KW-1185">Reference proteome</keyword>
<protein>
    <submittedName>
        <fullName evidence="2">Nitrate reductase (Cytochrome), electron transfer subunit</fullName>
    </submittedName>
</protein>
<organism evidence="2 3">
    <name type="scientific">Tenacibaculum polynesiense</name>
    <dbReference type="NCBI Taxonomy" id="3137857"/>
    <lineage>
        <taxon>Bacteria</taxon>
        <taxon>Pseudomonadati</taxon>
        <taxon>Bacteroidota</taxon>
        <taxon>Flavobacteriia</taxon>
        <taxon>Flavobacteriales</taxon>
        <taxon>Flavobacteriaceae</taxon>
        <taxon>Tenacibaculum</taxon>
    </lineage>
</organism>
<keyword evidence="1" id="KW-0472">Membrane</keyword>
<dbReference type="InterPro" id="IPR005591">
    <property type="entry name" value="NapB"/>
</dbReference>
<name>A0ABM9P645_9FLAO</name>
<gene>
    <name evidence="2" type="ORF">T190423A01A_100023</name>
</gene>
<evidence type="ECO:0000256" key="1">
    <source>
        <dbReference type="SAM" id="Phobius"/>
    </source>
</evidence>
<dbReference type="EMBL" id="CAXJIO010000001">
    <property type="protein sequence ID" value="CAL2101035.1"/>
    <property type="molecule type" value="Genomic_DNA"/>
</dbReference>
<dbReference type="SUPFAM" id="SSF48695">
    <property type="entry name" value="Multiheme cytochromes"/>
    <property type="match status" value="1"/>
</dbReference>
<keyword evidence="1" id="KW-0812">Transmembrane</keyword>
<evidence type="ECO:0000313" key="2">
    <source>
        <dbReference type="EMBL" id="CAL2101035.1"/>
    </source>
</evidence>
<evidence type="ECO:0000313" key="3">
    <source>
        <dbReference type="Proteomes" id="UP001497527"/>
    </source>
</evidence>